<proteinExistence type="predicted"/>
<feature type="region of interest" description="Disordered" evidence="1">
    <location>
        <begin position="1"/>
        <end position="26"/>
    </location>
</feature>
<reference evidence="3 4" key="1">
    <citation type="submission" date="2014-10" db="EMBL/GenBank/DDBJ databases">
        <title>Genome sequence of Ponticoccus sp. strain UMTAT08 isolated from clonal culture of toxic dinoflagellate Alexandrium tamiyavanichii.</title>
        <authorList>
            <person name="Gan H.Y."/>
            <person name="Muhd D.-D."/>
            <person name="Mohd Noor M.E."/>
            <person name="Yeong Y.S."/>
            <person name="Usup G."/>
        </authorList>
    </citation>
    <scope>NUCLEOTIDE SEQUENCE [LARGE SCALE GENOMIC DNA]</scope>
    <source>
        <strain evidence="3 4">UMTAT08</strain>
    </source>
</reference>
<dbReference type="PATRIC" id="fig|1515334.3.peg.4524"/>
<comment type="caution">
    <text evidence="3">The sequence shown here is derived from an EMBL/GenBank/DDBJ whole genome shotgun (WGS) entry which is preliminary data.</text>
</comment>
<sequence>MTATHEHPAHPAGTQAGTSPQSTPGLHQFPRVAMMARNLTRRFLMAAGVFLFLVPVAQAQDLRHCAPRDQVIHRLATKYGETRQSMGLGANNAVMEVFASIESGSWTITVTMANGITCLVASGQHFETLSEALPPQGDDL</sequence>
<evidence type="ECO:0000313" key="4">
    <source>
        <dbReference type="Proteomes" id="UP000030960"/>
    </source>
</evidence>
<organism evidence="3 4">
    <name type="scientific">Mameliella alba</name>
    <dbReference type="NCBI Taxonomy" id="561184"/>
    <lineage>
        <taxon>Bacteria</taxon>
        <taxon>Pseudomonadati</taxon>
        <taxon>Pseudomonadota</taxon>
        <taxon>Alphaproteobacteria</taxon>
        <taxon>Rhodobacterales</taxon>
        <taxon>Roseobacteraceae</taxon>
        <taxon>Mameliella</taxon>
    </lineage>
</organism>
<keyword evidence="2" id="KW-1133">Transmembrane helix</keyword>
<evidence type="ECO:0000313" key="3">
    <source>
        <dbReference type="EMBL" id="KHQ51127.1"/>
    </source>
</evidence>
<evidence type="ECO:0000256" key="2">
    <source>
        <dbReference type="SAM" id="Phobius"/>
    </source>
</evidence>
<keyword evidence="2" id="KW-0812">Transmembrane</keyword>
<dbReference type="Proteomes" id="UP000030960">
    <property type="component" value="Unassembled WGS sequence"/>
</dbReference>
<protein>
    <submittedName>
        <fullName evidence="3">Uncharacterized protein</fullName>
    </submittedName>
</protein>
<feature type="transmembrane region" description="Helical" evidence="2">
    <location>
        <begin position="43"/>
        <end position="60"/>
    </location>
</feature>
<gene>
    <name evidence="3" type="ORF">OA50_04498</name>
</gene>
<keyword evidence="4" id="KW-1185">Reference proteome</keyword>
<accession>A0A0B3RSY2</accession>
<keyword evidence="2" id="KW-0472">Membrane</keyword>
<dbReference type="AlphaFoldDB" id="A0A0B3RSY2"/>
<evidence type="ECO:0000256" key="1">
    <source>
        <dbReference type="SAM" id="MobiDB-lite"/>
    </source>
</evidence>
<feature type="compositionally biased region" description="Polar residues" evidence="1">
    <location>
        <begin position="15"/>
        <end position="25"/>
    </location>
</feature>
<name>A0A0B3RSY2_9RHOB</name>
<dbReference type="EMBL" id="JSUQ01000020">
    <property type="protein sequence ID" value="KHQ51127.1"/>
    <property type="molecule type" value="Genomic_DNA"/>
</dbReference>